<evidence type="ECO:0000313" key="1">
    <source>
        <dbReference type="EMBL" id="KAJ0101090.1"/>
    </source>
</evidence>
<keyword evidence="2" id="KW-1185">Reference proteome</keyword>
<accession>A0ACC1BPW8</accession>
<name>A0ACC1BPW8_9ROSI</name>
<protein>
    <submittedName>
        <fullName evidence="1">Uncharacterized protein</fullName>
    </submittedName>
</protein>
<dbReference type="Proteomes" id="UP001164250">
    <property type="component" value="Chromosome 3"/>
</dbReference>
<organism evidence="1 2">
    <name type="scientific">Pistacia atlantica</name>
    <dbReference type="NCBI Taxonomy" id="434234"/>
    <lineage>
        <taxon>Eukaryota</taxon>
        <taxon>Viridiplantae</taxon>
        <taxon>Streptophyta</taxon>
        <taxon>Embryophyta</taxon>
        <taxon>Tracheophyta</taxon>
        <taxon>Spermatophyta</taxon>
        <taxon>Magnoliopsida</taxon>
        <taxon>eudicotyledons</taxon>
        <taxon>Gunneridae</taxon>
        <taxon>Pentapetalae</taxon>
        <taxon>rosids</taxon>
        <taxon>malvids</taxon>
        <taxon>Sapindales</taxon>
        <taxon>Anacardiaceae</taxon>
        <taxon>Pistacia</taxon>
    </lineage>
</organism>
<gene>
    <name evidence="1" type="ORF">Patl1_04081</name>
</gene>
<dbReference type="EMBL" id="CM047899">
    <property type="protein sequence ID" value="KAJ0101090.1"/>
    <property type="molecule type" value="Genomic_DNA"/>
</dbReference>
<sequence>MESHCYKYSMHHRILSPMLGFYSPGQTLVVAIAICHQSISRVGRQVAVAPGGYGASGGAICVSDQPLIVLAATIEKYRDDKYRIGADCVVSVGADGVDCVVSGSVKVLVLED</sequence>
<comment type="caution">
    <text evidence="1">The sequence shown here is derived from an EMBL/GenBank/DDBJ whole genome shotgun (WGS) entry which is preliminary data.</text>
</comment>
<proteinExistence type="predicted"/>
<reference evidence="2" key="1">
    <citation type="journal article" date="2023" name="G3 (Bethesda)">
        <title>Genome assembly and association tests identify interacting loci associated with vigor, precocity, and sex in interspecific pistachio rootstocks.</title>
        <authorList>
            <person name="Palmer W."/>
            <person name="Jacygrad E."/>
            <person name="Sagayaradj S."/>
            <person name="Cavanaugh K."/>
            <person name="Han R."/>
            <person name="Bertier L."/>
            <person name="Beede B."/>
            <person name="Kafkas S."/>
            <person name="Golino D."/>
            <person name="Preece J."/>
            <person name="Michelmore R."/>
        </authorList>
    </citation>
    <scope>NUCLEOTIDE SEQUENCE [LARGE SCALE GENOMIC DNA]</scope>
</reference>
<evidence type="ECO:0000313" key="2">
    <source>
        <dbReference type="Proteomes" id="UP001164250"/>
    </source>
</evidence>